<proteinExistence type="predicted"/>
<dbReference type="Gene3D" id="3.40.1180.10">
    <property type="entry name" value="Decaprenyl diphosphate synthase-like"/>
    <property type="match status" value="1"/>
</dbReference>
<dbReference type="EMBL" id="CAJHIR010000010">
    <property type="protein sequence ID" value="CAD6492091.1"/>
    <property type="molecule type" value="Genomic_DNA"/>
</dbReference>
<reference evidence="4" key="1">
    <citation type="submission" date="2020-10" db="EMBL/GenBank/DDBJ databases">
        <authorList>
            <person name="Hahn C.J."/>
            <person name="Laso-Perez R."/>
            <person name="Vulcano F."/>
            <person name="Vaziourakis K.-M."/>
            <person name="Stokke R."/>
            <person name="Steen I.H."/>
            <person name="Teske A."/>
            <person name="Boetius A."/>
            <person name="Liebeke M."/>
            <person name="Amann R."/>
            <person name="Knittel K."/>
        </authorList>
    </citation>
    <scope>NUCLEOTIDE SEQUENCE</scope>
    <source>
        <strain evidence="3">Gfbio:e3339647-f889-4370-9287-4fb5cb688e4c:AG392D22_GoMArc1</strain>
        <strain evidence="2">Gfbio:e3339647-f889-4370-9287-4fb5cb688e4c:AG392J18_GoMArc1</strain>
        <strain evidence="4">Gfbio:e3339647-f889-4370-9287-4fb5cb688e4c:AG394J04_GoMArc1</strain>
    </source>
</reference>
<evidence type="ECO:0000313" key="4">
    <source>
        <dbReference type="EMBL" id="CAD6494323.1"/>
    </source>
</evidence>
<dbReference type="Pfam" id="PF01255">
    <property type="entry name" value="Prenyltransf"/>
    <property type="match status" value="1"/>
</dbReference>
<dbReference type="Proteomes" id="UP000634805">
    <property type="component" value="Unassembled WGS sequence"/>
</dbReference>
<organism evidence="4 5">
    <name type="scientific">Candidatus Argoarchaeum ethanivorans</name>
    <dbReference type="NCBI Taxonomy" id="2608793"/>
    <lineage>
        <taxon>Archaea</taxon>
        <taxon>Methanobacteriati</taxon>
        <taxon>Methanobacteriota</taxon>
        <taxon>Stenosarchaea group</taxon>
        <taxon>Methanomicrobia</taxon>
        <taxon>Methanosarcinales</taxon>
        <taxon>Methanosarcinales incertae sedis</taxon>
        <taxon>GOM Arc I cluster</taxon>
        <taxon>Candidatus Argoarchaeum</taxon>
    </lineage>
</organism>
<sequence>MQVVQRLYEQRLLALINKSAVPRHVVLVLDETDALSNDAIKFTHFANWCIEVNITILTIFISIIEESATEIIGKQLVEQIQKALCPVTDNIHVYCREKSADIKLGDGFCINLAVGYSGRFELTNTIKKIMHKVEMGELSAENIDEAVIEQHLSIQCEPDLVIRSGGKRLTDFLIWQSVYSEFYFTDANWQNYRKVDFLRAIRDYQKRQRRYGK</sequence>
<evidence type="ECO:0000256" key="1">
    <source>
        <dbReference type="ARBA" id="ARBA00022679"/>
    </source>
</evidence>
<dbReference type="Proteomes" id="UP000612009">
    <property type="component" value="Unassembled WGS sequence"/>
</dbReference>
<dbReference type="EC" id="2.5.1.89" evidence="4"/>
<evidence type="ECO:0000313" key="5">
    <source>
        <dbReference type="Proteomes" id="UP000603056"/>
    </source>
</evidence>
<evidence type="ECO:0000313" key="2">
    <source>
        <dbReference type="EMBL" id="CAD6492091.1"/>
    </source>
</evidence>
<dbReference type="FunFam" id="3.40.1180.10:FF:000016">
    <property type="entry name" value="Undecaprenyl diphosphate synthase"/>
    <property type="match status" value="1"/>
</dbReference>
<keyword evidence="1 4" id="KW-0808">Transferase</keyword>
<dbReference type="PANTHER" id="PTHR10291:SF28">
    <property type="entry name" value="UNDECAPRENYL DIPHOSPHATE SYNTHASE"/>
    <property type="match status" value="1"/>
</dbReference>
<dbReference type="InterPro" id="IPR036424">
    <property type="entry name" value="UPP_synth-like_sf"/>
</dbReference>
<dbReference type="GO" id="GO:0045547">
    <property type="term" value="F:ditrans,polycis-polyprenyl diphosphate synthase [(2E,6E)-farnesyl diphosphate specific] activity"/>
    <property type="evidence" value="ECO:0007669"/>
    <property type="project" value="TreeGrafter"/>
</dbReference>
<accession>A0A811TF46</accession>
<dbReference type="EMBL" id="CAJHIS010000015">
    <property type="protein sequence ID" value="CAD6493812.1"/>
    <property type="molecule type" value="Genomic_DNA"/>
</dbReference>
<dbReference type="EMBL" id="CAJHIP010000058">
    <property type="protein sequence ID" value="CAD6494323.1"/>
    <property type="molecule type" value="Genomic_DNA"/>
</dbReference>
<dbReference type="GO" id="GO:0016094">
    <property type="term" value="P:polyprenol biosynthetic process"/>
    <property type="evidence" value="ECO:0007669"/>
    <property type="project" value="TreeGrafter"/>
</dbReference>
<dbReference type="InterPro" id="IPR001441">
    <property type="entry name" value="UPP_synth-like"/>
</dbReference>
<dbReference type="PANTHER" id="PTHR10291">
    <property type="entry name" value="DEHYDRODOLICHYL DIPHOSPHATE SYNTHASE FAMILY MEMBER"/>
    <property type="match status" value="1"/>
</dbReference>
<protein>
    <submittedName>
        <fullName evidence="4">Tritrans,polycis-undecaprenyl-diphosphate synthase (GGDP specific)</fullName>
        <ecNumber evidence="4">2.5.1.89</ecNumber>
    </submittedName>
</protein>
<dbReference type="Proteomes" id="UP000603056">
    <property type="component" value="Unassembled WGS sequence"/>
</dbReference>
<dbReference type="SUPFAM" id="SSF64005">
    <property type="entry name" value="Undecaprenyl diphosphate synthase"/>
    <property type="match status" value="1"/>
</dbReference>
<evidence type="ECO:0000313" key="3">
    <source>
        <dbReference type="EMBL" id="CAD6493812.1"/>
    </source>
</evidence>
<name>A0A811TF46_9EURY</name>
<comment type="caution">
    <text evidence="4">The sequence shown here is derived from an EMBL/GenBank/DDBJ whole genome shotgun (WGS) entry which is preliminary data.</text>
</comment>
<dbReference type="AlphaFoldDB" id="A0A811TF46"/>
<gene>
    <name evidence="4" type="primary">uppS</name>
    <name evidence="2" type="synonym">uppS_1</name>
    <name evidence="3" type="synonym">uppS_2</name>
    <name evidence="3" type="ORF">EMLJLAPB_00629</name>
    <name evidence="4" type="ORF">FFODKBPE_00672</name>
    <name evidence="2" type="ORF">LAKADJCE_00241</name>
</gene>